<reference evidence="7 8" key="1">
    <citation type="submission" date="2014-04" db="EMBL/GenBank/DDBJ databases">
        <title>Genome assembly of Hyalangium minutum DSM 14724.</title>
        <authorList>
            <person name="Sharma G."/>
            <person name="Subramanian S."/>
        </authorList>
    </citation>
    <scope>NUCLEOTIDE SEQUENCE [LARGE SCALE GENOMIC DNA]</scope>
    <source>
        <strain evidence="7 8">DSM 14724</strain>
    </source>
</reference>
<dbReference type="Gene3D" id="3.40.1750.10">
    <property type="entry name" value="peptide peptidase (sppa) like domain"/>
    <property type="match status" value="1"/>
</dbReference>
<dbReference type="InterPro" id="IPR047272">
    <property type="entry name" value="S49_SppA_C"/>
</dbReference>
<evidence type="ECO:0000256" key="4">
    <source>
        <dbReference type="ARBA" id="ARBA00022825"/>
    </source>
</evidence>
<dbReference type="PANTHER" id="PTHR33209:SF1">
    <property type="entry name" value="PEPTIDASE S49 DOMAIN-CONTAINING PROTEIN"/>
    <property type="match status" value="1"/>
</dbReference>
<dbReference type="CDD" id="cd07018">
    <property type="entry name" value="S49_SppA_67K_type"/>
    <property type="match status" value="1"/>
</dbReference>
<evidence type="ECO:0000259" key="6">
    <source>
        <dbReference type="Pfam" id="PF01343"/>
    </source>
</evidence>
<dbReference type="PANTHER" id="PTHR33209">
    <property type="entry name" value="PROTEASE 4"/>
    <property type="match status" value="1"/>
</dbReference>
<dbReference type="InterPro" id="IPR029045">
    <property type="entry name" value="ClpP/crotonase-like_dom_sf"/>
</dbReference>
<dbReference type="InterPro" id="IPR002142">
    <property type="entry name" value="Peptidase_S49"/>
</dbReference>
<dbReference type="PATRIC" id="fig|394096.3.peg.7239"/>
<keyword evidence="8" id="KW-1185">Reference proteome</keyword>
<feature type="domain" description="Peptidase S49" evidence="6">
    <location>
        <begin position="361"/>
        <end position="497"/>
    </location>
</feature>
<dbReference type="NCBIfam" id="TIGR00706">
    <property type="entry name" value="SppA_dom"/>
    <property type="match status" value="1"/>
</dbReference>
<name>A0A085W6K7_9BACT</name>
<protein>
    <recommendedName>
        <fullName evidence="6">Peptidase S49 domain-containing protein</fullName>
    </recommendedName>
</protein>
<dbReference type="CDD" id="cd07023">
    <property type="entry name" value="S49_Sppa_N_C"/>
    <property type="match status" value="1"/>
</dbReference>
<keyword evidence="3" id="KW-0378">Hydrolase</keyword>
<evidence type="ECO:0000256" key="3">
    <source>
        <dbReference type="ARBA" id="ARBA00022801"/>
    </source>
</evidence>
<dbReference type="GO" id="GO:0006508">
    <property type="term" value="P:proteolysis"/>
    <property type="evidence" value="ECO:0007669"/>
    <property type="project" value="UniProtKB-KW"/>
</dbReference>
<dbReference type="SUPFAM" id="SSF52096">
    <property type="entry name" value="ClpP/crotonase"/>
    <property type="match status" value="2"/>
</dbReference>
<feature type="domain" description="Peptidase S49" evidence="6">
    <location>
        <begin position="607"/>
        <end position="758"/>
    </location>
</feature>
<keyword evidence="4" id="KW-0720">Serine protease</keyword>
<evidence type="ECO:0000313" key="7">
    <source>
        <dbReference type="EMBL" id="KFE63320.1"/>
    </source>
</evidence>
<comment type="similarity">
    <text evidence="1">Belongs to the peptidase S49 family.</text>
</comment>
<accession>A0A085W6K7</accession>
<dbReference type="InterPro" id="IPR004635">
    <property type="entry name" value="Pept_S49_SppA"/>
</dbReference>
<keyword evidence="2" id="KW-0645">Protease</keyword>
<evidence type="ECO:0000256" key="2">
    <source>
        <dbReference type="ARBA" id="ARBA00022670"/>
    </source>
</evidence>
<proteinExistence type="inferred from homology"/>
<gene>
    <name evidence="7" type="ORF">DB31_2913</name>
</gene>
<dbReference type="Pfam" id="PF01343">
    <property type="entry name" value="Peptidase_S49"/>
    <property type="match status" value="2"/>
</dbReference>
<evidence type="ECO:0000313" key="8">
    <source>
        <dbReference type="Proteomes" id="UP000028725"/>
    </source>
</evidence>
<dbReference type="Gene3D" id="6.20.330.10">
    <property type="match status" value="1"/>
</dbReference>
<dbReference type="RefSeq" id="WP_044196348.1">
    <property type="nucleotide sequence ID" value="NZ_JMCB01000018.1"/>
</dbReference>
<dbReference type="OrthoDB" id="9764363at2"/>
<keyword evidence="5" id="KW-0732">Signal</keyword>
<dbReference type="STRING" id="394096.DB31_2913"/>
<dbReference type="Proteomes" id="UP000028725">
    <property type="component" value="Unassembled WGS sequence"/>
</dbReference>
<feature type="signal peptide" evidence="5">
    <location>
        <begin position="1"/>
        <end position="20"/>
    </location>
</feature>
<feature type="chain" id="PRO_5001799292" description="Peptidase S49 domain-containing protein" evidence="5">
    <location>
        <begin position="21"/>
        <end position="831"/>
    </location>
</feature>
<evidence type="ECO:0000256" key="5">
    <source>
        <dbReference type="SAM" id="SignalP"/>
    </source>
</evidence>
<sequence length="831" mass="89430">MRLLALLLLPPLLFPSAALAQANAIIRPLVSSRGVTVPTESTATVDEVTALSLNPGSLRFVDGPQLLFLHERNRVQDQVGTGLFVGTTLLGAVGVGYGVEWLRNRTEPDYRRSSLGFSLGTDTLALGATYHAFGSADESVEKLSSWDIGLSARPWRGFSYSVVARDINEPEQGEYRVVRTFDLGIGVRPFGDRYTLGVDYLFRSGGLDEGRLTYALKAEVWPGLRLGGGLSHGLRSGQELAFQLSATLDTSHFGFTYAAGGTDRGLDHVLAVRLSSDKYRALGLSSGVVAMVDLNDRLTGGTSLAVSLLGGSADDPYLALMRFLDLAIKDPQLRGVVLKMEGLPGVGWGQAEELRQAVMRLRRSGKKVMAVLLSCDDKGYLVASAADQVYALPASSLLLNGLSASVVSVGGTMEKLGVSWDVARVGEYKTAPEQLTRKDMSPAERETVSALLDVEVAWYEQAVTLMRKLPEGRLREVWSVGLIPAKKAQELGLLDGILKDQSELEQKVYNLVPGATYAANYRPRGERETLWGRRRRIAVVPILGTIAGGKSREDPLGFSRIAGAETVVLALQRAQEDPSVMAIVLRVDSGGGDVLASDLMYRAVTEAKKRKPVIASMGDVAASGGYYAAVGADEIFAGPTTITGSIGVFYLKPALQGLLGDKLGITQENLPRAPLADMLDYWRPWKPEEQAAIQAWVDATYDDFITYVAQGRKMEKSQVDAIARGRVWSGKDAHAKGLVDRLGGFMEAVEAARTRAKVEASEEVDLVVYGEPRGLFSSLGGEPNVLTRLLPEPAQPALPPGLQALLRESGLTAGWLEPGLKAAMPFTLTVE</sequence>
<dbReference type="GO" id="GO:0008236">
    <property type="term" value="F:serine-type peptidase activity"/>
    <property type="evidence" value="ECO:0007669"/>
    <property type="project" value="UniProtKB-KW"/>
</dbReference>
<dbReference type="InterPro" id="IPR047217">
    <property type="entry name" value="S49_SppA_67K_type_N"/>
</dbReference>
<dbReference type="EMBL" id="JMCB01000018">
    <property type="protein sequence ID" value="KFE63320.1"/>
    <property type="molecule type" value="Genomic_DNA"/>
</dbReference>
<organism evidence="7 8">
    <name type="scientific">Hyalangium minutum</name>
    <dbReference type="NCBI Taxonomy" id="394096"/>
    <lineage>
        <taxon>Bacteria</taxon>
        <taxon>Pseudomonadati</taxon>
        <taxon>Myxococcota</taxon>
        <taxon>Myxococcia</taxon>
        <taxon>Myxococcales</taxon>
        <taxon>Cystobacterineae</taxon>
        <taxon>Archangiaceae</taxon>
        <taxon>Hyalangium</taxon>
    </lineage>
</organism>
<evidence type="ECO:0000256" key="1">
    <source>
        <dbReference type="ARBA" id="ARBA00008683"/>
    </source>
</evidence>
<comment type="caution">
    <text evidence="7">The sequence shown here is derived from an EMBL/GenBank/DDBJ whole genome shotgun (WGS) entry which is preliminary data.</text>
</comment>
<dbReference type="AlphaFoldDB" id="A0A085W6K7"/>
<dbReference type="Gene3D" id="3.90.226.10">
    <property type="entry name" value="2-enoyl-CoA Hydratase, Chain A, domain 1"/>
    <property type="match status" value="2"/>
</dbReference>